<sequence length="266" mass="27572">MWGRATFLALSNYKAAPAPERAGGPGRESPRLEAAPRRSAPASSERFLGEEALFLHLLSLRGERLQRLGRRSKASEATALVRRSSGVVRASLSLPAFSRGSPARTGSPGLLARLRPAFPAVCTHNRAAHSASPPSRRRADTTPPSPQTRTRARKGQGAARGGGGGARRAGAEPRFPPPPLSLRPVYYTAVPSLQAPLPRAGATIAVRVGLGGMGPAVADVMRVVVLPFLQVPPSSLPPSAATEHPPSSAPAAPAAAGGVKGPRRHV</sequence>
<protein>
    <submittedName>
        <fullName evidence="1">Uncharacterized protein</fullName>
    </submittedName>
</protein>
<reference evidence="1" key="1">
    <citation type="submission" date="2023-05" db="EMBL/GenBank/DDBJ databases">
        <authorList>
            <consortium name="ELIXIR-Norway"/>
        </authorList>
    </citation>
    <scope>NUCLEOTIDE SEQUENCE</scope>
</reference>
<dbReference type="EMBL" id="OX596088">
    <property type="protein sequence ID" value="CAI9709903.1"/>
    <property type="molecule type" value="Genomic_DNA"/>
</dbReference>
<name>A0ACB0FAN8_RANTA</name>
<proteinExistence type="predicted"/>
<accession>A0ACB0FAN8</accession>
<gene>
    <name evidence="1" type="ORF">MRATA1EN3_LOCUS21116</name>
</gene>
<dbReference type="Proteomes" id="UP001162501">
    <property type="component" value="Chromosome 4"/>
</dbReference>
<organism evidence="1 2">
    <name type="scientific">Rangifer tarandus platyrhynchus</name>
    <name type="common">Svalbard reindeer</name>
    <dbReference type="NCBI Taxonomy" id="3082113"/>
    <lineage>
        <taxon>Eukaryota</taxon>
        <taxon>Metazoa</taxon>
        <taxon>Chordata</taxon>
        <taxon>Craniata</taxon>
        <taxon>Vertebrata</taxon>
        <taxon>Euteleostomi</taxon>
        <taxon>Mammalia</taxon>
        <taxon>Eutheria</taxon>
        <taxon>Laurasiatheria</taxon>
        <taxon>Artiodactyla</taxon>
        <taxon>Ruminantia</taxon>
        <taxon>Pecora</taxon>
        <taxon>Cervidae</taxon>
        <taxon>Odocoileinae</taxon>
        <taxon>Rangifer</taxon>
    </lineage>
</organism>
<evidence type="ECO:0000313" key="2">
    <source>
        <dbReference type="Proteomes" id="UP001162501"/>
    </source>
</evidence>
<evidence type="ECO:0000313" key="1">
    <source>
        <dbReference type="EMBL" id="CAI9709903.1"/>
    </source>
</evidence>